<comment type="caution">
    <text evidence="4">The sequence shown here is derived from an EMBL/GenBank/DDBJ whole genome shotgun (WGS) entry which is preliminary data.</text>
</comment>
<dbReference type="Pfam" id="PF14341">
    <property type="entry name" value="PilX_N"/>
    <property type="match status" value="1"/>
</dbReference>
<dbReference type="EMBL" id="BMYK01000001">
    <property type="protein sequence ID" value="GHC70006.1"/>
    <property type="molecule type" value="Genomic_DNA"/>
</dbReference>
<keyword evidence="1" id="KW-0812">Transmembrane</keyword>
<keyword evidence="1" id="KW-1133">Transmembrane helix</keyword>
<dbReference type="RefSeq" id="WP_308433131.1">
    <property type="nucleotide sequence ID" value="NZ_BMYK01000001.1"/>
</dbReference>
<name>A0ABQ3FV84_9BURK</name>
<organism evidence="4 5">
    <name type="scientific">Pseudorhodoferax aquiterrae</name>
    <dbReference type="NCBI Taxonomy" id="747304"/>
    <lineage>
        <taxon>Bacteria</taxon>
        <taxon>Pseudomonadati</taxon>
        <taxon>Pseudomonadota</taxon>
        <taxon>Betaproteobacteria</taxon>
        <taxon>Burkholderiales</taxon>
        <taxon>Comamonadaceae</taxon>
    </lineage>
</organism>
<evidence type="ECO:0000259" key="3">
    <source>
        <dbReference type="Pfam" id="PF14341"/>
    </source>
</evidence>
<accession>A0ABQ3FV84</accession>
<proteinExistence type="predicted"/>
<feature type="domain" description="PilX/PilW C-terminal" evidence="2">
    <location>
        <begin position="113"/>
        <end position="230"/>
    </location>
</feature>
<dbReference type="InterPro" id="IPR025205">
    <property type="entry name" value="PilX/PilW_C"/>
</dbReference>
<reference evidence="5" key="1">
    <citation type="journal article" date="2019" name="Int. J. Syst. Evol. Microbiol.">
        <title>The Global Catalogue of Microorganisms (GCM) 10K type strain sequencing project: providing services to taxonomists for standard genome sequencing and annotation.</title>
        <authorList>
            <consortium name="The Broad Institute Genomics Platform"/>
            <consortium name="The Broad Institute Genome Sequencing Center for Infectious Disease"/>
            <person name="Wu L."/>
            <person name="Ma J."/>
        </authorList>
    </citation>
    <scope>NUCLEOTIDE SEQUENCE [LARGE SCALE GENOMIC DNA]</scope>
    <source>
        <strain evidence="5">KCTC 23314</strain>
    </source>
</reference>
<sequence>MRGRQRGISLLVVMIVVLLSSLLALWAFRSSLVNEAIVGNDADYQRAFEAAQAMIQDAELDIQGMRADGTSCVADVTNTKTCRTGTTVRFIDEMAAFQRLVTQLSAETAKCLNGICLKRTGIQDFWTAKATLDPMIADNVGARYGEYTGALPARGSTAMVNPLLTERAAGRGAWYWIEVMQYASTGESSVVSNASQTMALNLSPRVVYRITAVARGLKEGTQVVLQSTFARQKVRD</sequence>
<gene>
    <name evidence="4" type="ORF">GCM10007320_04000</name>
</gene>
<evidence type="ECO:0000256" key="1">
    <source>
        <dbReference type="SAM" id="Phobius"/>
    </source>
</evidence>
<protein>
    <recommendedName>
        <fullName evidence="6">Type IV pilus assembly protein PilX</fullName>
    </recommendedName>
</protein>
<feature type="domain" description="Type 4 fimbrial biogenesis protein PilX N-terminal" evidence="3">
    <location>
        <begin position="6"/>
        <end position="53"/>
    </location>
</feature>
<keyword evidence="5" id="KW-1185">Reference proteome</keyword>
<evidence type="ECO:0000259" key="2">
    <source>
        <dbReference type="Pfam" id="PF13681"/>
    </source>
</evidence>
<dbReference type="Proteomes" id="UP000626210">
    <property type="component" value="Unassembled WGS sequence"/>
</dbReference>
<keyword evidence="1" id="KW-0472">Membrane</keyword>
<dbReference type="Pfam" id="PF13681">
    <property type="entry name" value="PilX"/>
    <property type="match status" value="1"/>
</dbReference>
<evidence type="ECO:0000313" key="4">
    <source>
        <dbReference type="EMBL" id="GHC70006.1"/>
    </source>
</evidence>
<evidence type="ECO:0000313" key="5">
    <source>
        <dbReference type="Proteomes" id="UP000626210"/>
    </source>
</evidence>
<evidence type="ECO:0008006" key="6">
    <source>
        <dbReference type="Google" id="ProtNLM"/>
    </source>
</evidence>
<feature type="transmembrane region" description="Helical" evidence="1">
    <location>
        <begin position="7"/>
        <end position="28"/>
    </location>
</feature>
<dbReference type="InterPro" id="IPR025746">
    <property type="entry name" value="PilX_N_dom"/>
</dbReference>